<keyword evidence="2" id="KW-0378">Hydrolase</keyword>
<dbReference type="SUPFAM" id="SSF101478">
    <property type="entry name" value="ADP-ribosylglycohydrolase"/>
    <property type="match status" value="1"/>
</dbReference>
<keyword evidence="3" id="KW-1185">Reference proteome</keyword>
<dbReference type="EMBL" id="VZTL01030628">
    <property type="protein sequence ID" value="NXX56545.1"/>
    <property type="molecule type" value="Genomic_DNA"/>
</dbReference>
<dbReference type="AlphaFoldDB" id="A0A7L4HT59"/>
<proteinExistence type="predicted"/>
<dbReference type="GO" id="GO:0016787">
    <property type="term" value="F:hydrolase activity"/>
    <property type="evidence" value="ECO:0007669"/>
    <property type="project" value="UniProtKB-KW"/>
</dbReference>
<name>A0A7L4HT59_SCOUM</name>
<organism evidence="2 3">
    <name type="scientific">Scopus umbretta</name>
    <name type="common">Hammerkop</name>
    <dbReference type="NCBI Taxonomy" id="33581"/>
    <lineage>
        <taxon>Eukaryota</taxon>
        <taxon>Metazoa</taxon>
        <taxon>Chordata</taxon>
        <taxon>Craniata</taxon>
        <taxon>Vertebrata</taxon>
        <taxon>Euteleostomi</taxon>
        <taxon>Archelosauria</taxon>
        <taxon>Archosauria</taxon>
        <taxon>Dinosauria</taxon>
        <taxon>Saurischia</taxon>
        <taxon>Theropoda</taxon>
        <taxon>Coelurosauria</taxon>
        <taxon>Aves</taxon>
        <taxon>Neognathae</taxon>
        <taxon>Neoaves</taxon>
        <taxon>Aequornithes</taxon>
        <taxon>Pelecaniformes</taxon>
        <taxon>Scopidae</taxon>
        <taxon>Scopus</taxon>
    </lineage>
</organism>
<dbReference type="InterPro" id="IPR036705">
    <property type="entry name" value="Ribosyl_crysJ1_sf"/>
</dbReference>
<sequence>MVLSGVGDALGYRGGRWEYCTSGPQIHAELAELGGLEAITLKPPEWPGGSSLMAPSPGLEGEPLLQELARRYVAAMGDMEGRKPGPTSILGEWGLRVWGESEAVRGSHAPDPTPGTSQLRPGELEGYRIPFNPTGTGCGAAMRSLAIGLR</sequence>
<accession>A0A7L4HT59</accession>
<dbReference type="Proteomes" id="UP000539032">
    <property type="component" value="Unassembled WGS sequence"/>
</dbReference>
<feature type="non-terminal residue" evidence="2">
    <location>
        <position position="1"/>
    </location>
</feature>
<dbReference type="PANTHER" id="PTHR16222:SF39">
    <property type="entry name" value="ADP-RIBOSYLARGININE HYDROLASE-RELATED"/>
    <property type="match status" value="1"/>
</dbReference>
<dbReference type="PANTHER" id="PTHR16222">
    <property type="entry name" value="ADP-RIBOSYLGLYCOHYDROLASE"/>
    <property type="match status" value="1"/>
</dbReference>
<dbReference type="InterPro" id="IPR050792">
    <property type="entry name" value="ADP-ribosylglycohydrolase"/>
</dbReference>
<feature type="region of interest" description="Disordered" evidence="1">
    <location>
        <begin position="104"/>
        <end position="124"/>
    </location>
</feature>
<evidence type="ECO:0000313" key="2">
    <source>
        <dbReference type="EMBL" id="NXX56545.1"/>
    </source>
</evidence>
<dbReference type="OrthoDB" id="10250509at2759"/>
<protein>
    <submittedName>
        <fullName evidence="2">ADPRH hydrolase</fullName>
    </submittedName>
</protein>
<evidence type="ECO:0000256" key="1">
    <source>
        <dbReference type="SAM" id="MobiDB-lite"/>
    </source>
</evidence>
<comment type="caution">
    <text evidence="2">The sequence shown here is derived from an EMBL/GenBank/DDBJ whole genome shotgun (WGS) entry which is preliminary data.</text>
</comment>
<feature type="non-terminal residue" evidence="2">
    <location>
        <position position="150"/>
    </location>
</feature>
<evidence type="ECO:0000313" key="3">
    <source>
        <dbReference type="Proteomes" id="UP000539032"/>
    </source>
</evidence>
<gene>
    <name evidence="2" type="primary">Adprh_1</name>
    <name evidence="2" type="ORF">SCOUMB_R00076</name>
</gene>
<reference evidence="2 3" key="1">
    <citation type="submission" date="2020-02" db="EMBL/GenBank/DDBJ databases">
        <title>Bird 10,000 Genomes (B10K) Project - Family phase.</title>
        <authorList>
            <person name="Zhang G."/>
        </authorList>
    </citation>
    <scope>NUCLEOTIDE SEQUENCE [LARGE SCALE GENOMIC DNA]</scope>
    <source>
        <strain evidence="2">B10K-DU-002-70</strain>
        <tissue evidence="2">Muscle</tissue>
    </source>
</reference>
<dbReference type="Gene3D" id="1.10.4080.10">
    <property type="entry name" value="ADP-ribosylation/Crystallin J1"/>
    <property type="match status" value="1"/>
</dbReference>